<dbReference type="FunFam" id="1.10.238.20:FF:000001">
    <property type="entry name" value="General odorant-binding protein lush"/>
    <property type="match status" value="1"/>
</dbReference>
<dbReference type="GO" id="GO:0005615">
    <property type="term" value="C:extracellular space"/>
    <property type="evidence" value="ECO:0007669"/>
    <property type="project" value="TreeGrafter"/>
</dbReference>
<evidence type="ECO:0000256" key="2">
    <source>
        <dbReference type="ARBA" id="ARBA00008098"/>
    </source>
</evidence>
<dbReference type="CDD" id="cd23992">
    <property type="entry name" value="PBP_GOBP"/>
    <property type="match status" value="1"/>
</dbReference>
<dbReference type="FunCoup" id="A0A6J2YLF2">
    <property type="interactions" value="55"/>
</dbReference>
<dbReference type="SMART" id="SM00708">
    <property type="entry name" value="PhBP"/>
    <property type="match status" value="1"/>
</dbReference>
<dbReference type="RefSeq" id="XP_030764828.1">
    <property type="nucleotide sequence ID" value="XM_030908968.1"/>
</dbReference>
<dbReference type="InterPro" id="IPR006170">
    <property type="entry name" value="PBP/GOBP"/>
</dbReference>
<evidence type="ECO:0000256" key="7">
    <source>
        <dbReference type="SAM" id="SignalP"/>
    </source>
</evidence>
<dbReference type="PANTHER" id="PTHR11857">
    <property type="entry name" value="ODORANT BINDING PROTEIN-RELATED"/>
    <property type="match status" value="1"/>
</dbReference>
<dbReference type="GO" id="GO:0005549">
    <property type="term" value="F:odorant binding"/>
    <property type="evidence" value="ECO:0007669"/>
    <property type="project" value="InterPro"/>
</dbReference>
<dbReference type="GO" id="GO:0007608">
    <property type="term" value="P:sensory perception of smell"/>
    <property type="evidence" value="ECO:0007669"/>
    <property type="project" value="TreeGrafter"/>
</dbReference>
<evidence type="ECO:0000256" key="3">
    <source>
        <dbReference type="ARBA" id="ARBA00022525"/>
    </source>
</evidence>
<comment type="subcellular location">
    <subcellularLocation>
        <location evidence="1">Secreted</location>
    </subcellularLocation>
</comment>
<keyword evidence="3" id="KW-0964">Secreted</keyword>
<comment type="similarity">
    <text evidence="2">Belongs to the PBP/GOBP family.</text>
</comment>
<evidence type="ECO:0000256" key="4">
    <source>
        <dbReference type="ARBA" id="ARBA00022729"/>
    </source>
</evidence>
<feature type="signal peptide" evidence="7">
    <location>
        <begin position="1"/>
        <end position="19"/>
    </location>
</feature>
<evidence type="ECO:0000313" key="9">
    <source>
        <dbReference type="RefSeq" id="XP_030764828.1"/>
    </source>
</evidence>
<keyword evidence="4 7" id="KW-0732">Signal</keyword>
<organism evidence="8 9">
    <name type="scientific">Sitophilus oryzae</name>
    <name type="common">Rice weevil</name>
    <name type="synonym">Curculio oryzae</name>
    <dbReference type="NCBI Taxonomy" id="7048"/>
    <lineage>
        <taxon>Eukaryota</taxon>
        <taxon>Metazoa</taxon>
        <taxon>Ecdysozoa</taxon>
        <taxon>Arthropoda</taxon>
        <taxon>Hexapoda</taxon>
        <taxon>Insecta</taxon>
        <taxon>Pterygota</taxon>
        <taxon>Neoptera</taxon>
        <taxon>Endopterygota</taxon>
        <taxon>Coleoptera</taxon>
        <taxon>Polyphaga</taxon>
        <taxon>Cucujiformia</taxon>
        <taxon>Curculionidae</taxon>
        <taxon>Dryophthorinae</taxon>
        <taxon>Sitophilus</taxon>
    </lineage>
</organism>
<dbReference type="PANTHER" id="PTHR11857:SF43">
    <property type="entry name" value="GEO07291P1-RELATED"/>
    <property type="match status" value="1"/>
</dbReference>
<evidence type="ECO:0000313" key="8">
    <source>
        <dbReference type="Proteomes" id="UP000504635"/>
    </source>
</evidence>
<sequence length="136" mass="14689">MKAFVAAVVLISVAICVHADLSDEQKQKVQAYGKECITESGVDKELVTKARQGTFSDDAKLKAFAYCVSKKIGFQDGAGAPQPEVIKQKLSGAINNPEAADKLIAKCVQSKATPEDTALETFKCYYENTPTHISVF</sequence>
<gene>
    <name evidence="9" type="primary">LOC115889049</name>
</gene>
<accession>A0A6J2YLF2</accession>
<dbReference type="GeneID" id="115889049"/>
<evidence type="ECO:0000256" key="5">
    <source>
        <dbReference type="ARBA" id="ARBA00023180"/>
    </source>
</evidence>
<keyword evidence="8" id="KW-1185">Reference proteome</keyword>
<dbReference type="InterPro" id="IPR036728">
    <property type="entry name" value="PBP_GOBP_sf"/>
</dbReference>
<protein>
    <submittedName>
        <fullName evidence="9">B2 protein-like</fullName>
    </submittedName>
</protein>
<dbReference type="Gene3D" id="1.10.238.20">
    <property type="entry name" value="Pheromone/general odorant binding protein domain"/>
    <property type="match status" value="1"/>
</dbReference>
<evidence type="ECO:0000256" key="1">
    <source>
        <dbReference type="ARBA" id="ARBA00004613"/>
    </source>
</evidence>
<dbReference type="AlphaFoldDB" id="A0A6J2YLF2"/>
<comment type="function">
    <text evidence="6">May be a carrier protein for lipids.</text>
</comment>
<evidence type="ECO:0000256" key="6">
    <source>
        <dbReference type="ARBA" id="ARBA00056866"/>
    </source>
</evidence>
<dbReference type="OrthoDB" id="8194670at2759"/>
<dbReference type="KEGG" id="soy:115889049"/>
<name>A0A6J2YLF2_SITOR</name>
<keyword evidence="5" id="KW-0325">Glycoprotein</keyword>
<proteinExistence type="inferred from homology"/>
<dbReference type="Pfam" id="PF01395">
    <property type="entry name" value="PBP_GOBP"/>
    <property type="match status" value="1"/>
</dbReference>
<dbReference type="Proteomes" id="UP000504635">
    <property type="component" value="Unplaced"/>
</dbReference>
<reference evidence="9" key="1">
    <citation type="submission" date="2025-08" db="UniProtKB">
        <authorList>
            <consortium name="RefSeq"/>
        </authorList>
    </citation>
    <scope>IDENTIFICATION</scope>
    <source>
        <tissue evidence="9">Gonads</tissue>
    </source>
</reference>
<feature type="chain" id="PRO_5026994461" evidence="7">
    <location>
        <begin position="20"/>
        <end position="136"/>
    </location>
</feature>
<dbReference type="InParanoid" id="A0A6J2YLF2"/>
<dbReference type="SUPFAM" id="SSF47565">
    <property type="entry name" value="Insect pheromone/odorant-binding proteins"/>
    <property type="match status" value="1"/>
</dbReference>